<organism evidence="2 3">
    <name type="scientific">Mycobacterium intermedium</name>
    <dbReference type="NCBI Taxonomy" id="28445"/>
    <lineage>
        <taxon>Bacteria</taxon>
        <taxon>Bacillati</taxon>
        <taxon>Actinomycetota</taxon>
        <taxon>Actinomycetes</taxon>
        <taxon>Mycobacteriales</taxon>
        <taxon>Mycobacteriaceae</taxon>
        <taxon>Mycobacterium</taxon>
        <taxon>Mycobacterium simiae complex</taxon>
    </lineage>
</organism>
<dbReference type="Proteomes" id="UP000192739">
    <property type="component" value="Unassembled WGS sequence"/>
</dbReference>
<dbReference type="OrthoDB" id="9805636at2"/>
<proteinExistence type="inferred from homology"/>
<gene>
    <name evidence="2" type="ORF">BST27_02105</name>
</gene>
<dbReference type="RefSeq" id="WP_069417829.1">
    <property type="nucleotide sequence ID" value="NZ_CBCRZH010000002.1"/>
</dbReference>
<reference evidence="2 3" key="1">
    <citation type="submission" date="2017-02" db="EMBL/GenBank/DDBJ databases">
        <title>The new phylogeny of genus Mycobacterium.</title>
        <authorList>
            <person name="Tortoli E."/>
            <person name="Trovato A."/>
            <person name="Cirillo D.M."/>
        </authorList>
    </citation>
    <scope>NUCLEOTIDE SEQUENCE [LARGE SCALE GENOMIC DNA]</scope>
    <source>
        <strain evidence="2 3">DSM 44049</strain>
    </source>
</reference>
<keyword evidence="2" id="KW-0560">Oxidoreductase</keyword>
<comment type="caution">
    <text evidence="2">The sequence shown here is derived from an EMBL/GenBank/DDBJ whole genome shotgun (WGS) entry which is preliminary data.</text>
</comment>
<dbReference type="Gene3D" id="3.90.56.10">
    <property type="entry name" value="Monooxygenase component MmoB/DmpM"/>
    <property type="match status" value="1"/>
</dbReference>
<dbReference type="InterPro" id="IPR036889">
    <property type="entry name" value="mOase_MmoB_DmpM_sf"/>
</dbReference>
<dbReference type="EMBL" id="MVHT01000003">
    <property type="protein sequence ID" value="ORB10383.1"/>
    <property type="molecule type" value="Genomic_DNA"/>
</dbReference>
<dbReference type="AlphaFoldDB" id="A0A1E3SKS4"/>
<evidence type="ECO:0000256" key="1">
    <source>
        <dbReference type="ARBA" id="ARBA00006313"/>
    </source>
</evidence>
<accession>A0A1E3SKS4</accession>
<evidence type="ECO:0000313" key="2">
    <source>
        <dbReference type="EMBL" id="ORB10383.1"/>
    </source>
</evidence>
<sequence length="105" mass="11533">MTAAAERDKLVGPVVRGFDPDIVAAVIEAAQVDNPDVDLTIDDHAGYVRIHAPRFLRITRASLESAAGQDFPLATLEPALSGFAGRIRYIGDDELHWYLDREDSQ</sequence>
<dbReference type="InterPro" id="IPR003454">
    <property type="entry name" value="MOase_MmoB_DmpM"/>
</dbReference>
<name>A0A1E3SKS4_MYCIE</name>
<keyword evidence="3" id="KW-1185">Reference proteome</keyword>
<keyword evidence="2" id="KW-0503">Monooxygenase</keyword>
<dbReference type="Pfam" id="PF02406">
    <property type="entry name" value="MmoB_DmpM"/>
    <property type="match status" value="1"/>
</dbReference>
<comment type="similarity">
    <text evidence="1">Belongs to the TmoD/XamoD family.</text>
</comment>
<protein>
    <submittedName>
        <fullName evidence="2">Monooxygenase</fullName>
    </submittedName>
</protein>
<dbReference type="GO" id="GO:0004497">
    <property type="term" value="F:monooxygenase activity"/>
    <property type="evidence" value="ECO:0007669"/>
    <property type="project" value="UniProtKB-KW"/>
</dbReference>
<dbReference type="STRING" id="28445.BHQ20_04255"/>
<dbReference type="SUPFAM" id="SSF56029">
    <property type="entry name" value="Monooxygenase (hydroxylase) regulatory protein"/>
    <property type="match status" value="1"/>
</dbReference>
<evidence type="ECO:0000313" key="3">
    <source>
        <dbReference type="Proteomes" id="UP000192739"/>
    </source>
</evidence>